<dbReference type="InterPro" id="IPR051533">
    <property type="entry name" value="WaaL-like"/>
</dbReference>
<feature type="transmembrane region" description="Helical" evidence="5">
    <location>
        <begin position="282"/>
        <end position="299"/>
    </location>
</feature>
<dbReference type="AlphaFoldDB" id="A0A395G7E9"/>
<dbReference type="Pfam" id="PF04932">
    <property type="entry name" value="Wzy_C"/>
    <property type="match status" value="1"/>
</dbReference>
<protein>
    <recommendedName>
        <fullName evidence="6">O-antigen ligase-related domain-containing protein</fullName>
    </recommendedName>
</protein>
<reference evidence="7 8" key="1">
    <citation type="journal article" date="2018" name="Front. Microbiol.">
        <title>Description and Comparative Genomics of Macrococcus caseolyticus subsp. hominis subsp. nov., Macrococcus goetzii sp. nov., Macrococcus epidermidis sp. nov., and Macrococcus bohemicus sp. nov., Novel Macrococci From Human Clinical Material With Virulence Potential and Suspected Uptake of Foreign DNA by Natural Transformation.</title>
        <authorList>
            <person name="Maslanova I."/>
            <person name="Wertheimer Z."/>
            <person name="Sedlacek I."/>
            <person name="Svec P."/>
            <person name="Indrakova A."/>
            <person name="Kovarovic V."/>
            <person name="Schumann P."/>
            <person name="Sproer C."/>
            <person name="Kralova S."/>
            <person name="Sedo O."/>
            <person name="Kristofova L."/>
            <person name="Vrbovska V."/>
            <person name="Fuzik T."/>
            <person name="Petras P."/>
            <person name="Zdrahal Z."/>
            <person name="Ruzickova V."/>
            <person name="Doskar J."/>
            <person name="Pantucek R."/>
        </authorList>
    </citation>
    <scope>NUCLEOTIDE SEQUENCE [LARGE SCALE GENOMIC DNA]</scope>
    <source>
        <strain evidence="7 8">CCM 4927</strain>
    </source>
</reference>
<comment type="subcellular location">
    <subcellularLocation>
        <location evidence="1">Membrane</location>
        <topology evidence="1">Multi-pass membrane protein</topology>
    </subcellularLocation>
</comment>
<feature type="transmembrane region" description="Helical" evidence="5">
    <location>
        <begin position="80"/>
        <end position="99"/>
    </location>
</feature>
<dbReference type="InterPro" id="IPR007016">
    <property type="entry name" value="O-antigen_ligase-rel_domated"/>
</dbReference>
<dbReference type="PANTHER" id="PTHR37422:SF13">
    <property type="entry name" value="LIPOPOLYSACCHARIDE BIOSYNTHESIS PROTEIN PA4999-RELATED"/>
    <property type="match status" value="1"/>
</dbReference>
<feature type="domain" description="O-antigen ligase-related" evidence="6">
    <location>
        <begin position="184"/>
        <end position="324"/>
    </location>
</feature>
<proteinExistence type="predicted"/>
<dbReference type="Proteomes" id="UP000229523">
    <property type="component" value="Unassembled WGS sequence"/>
</dbReference>
<name>A0A395G7E9_9STAP</name>
<dbReference type="GO" id="GO:0016020">
    <property type="term" value="C:membrane"/>
    <property type="evidence" value="ECO:0007669"/>
    <property type="project" value="UniProtKB-SubCell"/>
</dbReference>
<feature type="transmembrane region" description="Helical" evidence="5">
    <location>
        <begin position="182"/>
        <end position="209"/>
    </location>
</feature>
<sequence>MKQINVILIFIIIQSILTEDLTSLFKMQLGNLAIPLVLIFLFLNCKNIKMSKSLLFFLLTIVFISLISMIINQTVSNSDFLRMFKVNSVLIFILFGICIKNLNDVIYIRTIFYSFITFLLIFIIQNFSELIKLNSQSRLFYMRYLNIEINTGNLFFTMLIFALALFIILNNKYFLVSKRIEIILVILIFILIITSLVRTAYIIAFIIYFYFYGIKLLNRKYVVWLGLSSIILLLFIIFIVETGYIDRILYTFSNNGESKLDNSTLYRVYLFNNTLEALQNNIINMFIGFGFVEFSKLPINNLGLESTHNGFLNITVKGGLLYLSSFITLIFYTFIKCKNKRTFSLITLLFIISNLTGDGITYIPLTQMYFTTLGICLEVQNNE</sequence>
<gene>
    <name evidence="7" type="ORF">BFS35_010755</name>
</gene>
<evidence type="ECO:0000259" key="6">
    <source>
        <dbReference type="Pfam" id="PF04932"/>
    </source>
</evidence>
<accession>A0A395G7E9</accession>
<evidence type="ECO:0000256" key="1">
    <source>
        <dbReference type="ARBA" id="ARBA00004141"/>
    </source>
</evidence>
<evidence type="ECO:0000256" key="4">
    <source>
        <dbReference type="ARBA" id="ARBA00023136"/>
    </source>
</evidence>
<feature type="transmembrane region" description="Helical" evidence="5">
    <location>
        <begin position="319"/>
        <end position="335"/>
    </location>
</feature>
<dbReference type="PANTHER" id="PTHR37422">
    <property type="entry name" value="TEICHURONIC ACID BIOSYNTHESIS PROTEIN TUAE"/>
    <property type="match status" value="1"/>
</dbReference>
<keyword evidence="4 5" id="KW-0472">Membrane</keyword>
<keyword evidence="3 5" id="KW-1133">Transmembrane helix</keyword>
<feature type="transmembrane region" description="Helical" evidence="5">
    <location>
        <begin position="342"/>
        <end position="363"/>
    </location>
</feature>
<organism evidence="7 8">
    <name type="scientific">Macrococcoides goetzii</name>
    <dbReference type="NCBI Taxonomy" id="1891097"/>
    <lineage>
        <taxon>Bacteria</taxon>
        <taxon>Bacillati</taxon>
        <taxon>Bacillota</taxon>
        <taxon>Bacilli</taxon>
        <taxon>Bacillales</taxon>
        <taxon>Staphylococcaceae</taxon>
        <taxon>Macrococcoides</taxon>
    </lineage>
</organism>
<evidence type="ECO:0000256" key="3">
    <source>
        <dbReference type="ARBA" id="ARBA00022989"/>
    </source>
</evidence>
<evidence type="ECO:0000256" key="5">
    <source>
        <dbReference type="SAM" id="Phobius"/>
    </source>
</evidence>
<evidence type="ECO:0000313" key="8">
    <source>
        <dbReference type="Proteomes" id="UP000229523"/>
    </source>
</evidence>
<feature type="transmembrane region" description="Helical" evidence="5">
    <location>
        <begin position="54"/>
        <end position="74"/>
    </location>
</feature>
<feature type="transmembrane region" description="Helical" evidence="5">
    <location>
        <begin position="221"/>
        <end position="240"/>
    </location>
</feature>
<evidence type="ECO:0000256" key="2">
    <source>
        <dbReference type="ARBA" id="ARBA00022692"/>
    </source>
</evidence>
<dbReference type="RefSeq" id="WP_099581564.1">
    <property type="nucleotide sequence ID" value="NZ_MJBI02000005.1"/>
</dbReference>
<keyword evidence="2 5" id="KW-0812">Transmembrane</keyword>
<keyword evidence="8" id="KW-1185">Reference proteome</keyword>
<feature type="transmembrane region" description="Helical" evidence="5">
    <location>
        <begin position="151"/>
        <end position="170"/>
    </location>
</feature>
<dbReference type="EMBL" id="MJBI02000005">
    <property type="protein sequence ID" value="RAI79926.1"/>
    <property type="molecule type" value="Genomic_DNA"/>
</dbReference>
<feature type="transmembrane region" description="Helical" evidence="5">
    <location>
        <begin position="111"/>
        <end position="131"/>
    </location>
</feature>
<comment type="caution">
    <text evidence="7">The sequence shown here is derived from an EMBL/GenBank/DDBJ whole genome shotgun (WGS) entry which is preliminary data.</text>
</comment>
<feature type="transmembrane region" description="Helical" evidence="5">
    <location>
        <begin position="28"/>
        <end position="45"/>
    </location>
</feature>
<evidence type="ECO:0000313" key="7">
    <source>
        <dbReference type="EMBL" id="RAI79926.1"/>
    </source>
</evidence>